<evidence type="ECO:0000256" key="2">
    <source>
        <dbReference type="ARBA" id="ARBA00009496"/>
    </source>
</evidence>
<dbReference type="EMBL" id="LWBR01000013">
    <property type="protein sequence ID" value="KZN97139.1"/>
    <property type="molecule type" value="Genomic_DNA"/>
</dbReference>
<dbReference type="SUPFAM" id="SSF160975">
    <property type="entry name" value="AF1531-like"/>
    <property type="match status" value="1"/>
</dbReference>
<evidence type="ECO:0000256" key="5">
    <source>
        <dbReference type="ARBA" id="ARBA00022679"/>
    </source>
</evidence>
<dbReference type="Pfam" id="PF20914">
    <property type="entry name" value="DNA_pol_IIIA_C"/>
    <property type="match status" value="1"/>
</dbReference>
<evidence type="ECO:0000256" key="8">
    <source>
        <dbReference type="ARBA" id="ARBA00022932"/>
    </source>
</evidence>
<dbReference type="InterPro" id="IPR041931">
    <property type="entry name" value="DNA_pol3_alpha_thumb_dom"/>
</dbReference>
<dbReference type="NCBIfam" id="TIGR00594">
    <property type="entry name" value="polc"/>
    <property type="match status" value="1"/>
</dbReference>
<name>A0A165YJ94_9BACI</name>
<dbReference type="Proteomes" id="UP000076476">
    <property type="component" value="Unassembled WGS sequence"/>
</dbReference>
<dbReference type="Pfam" id="PF14579">
    <property type="entry name" value="HHH_6"/>
    <property type="match status" value="1"/>
</dbReference>
<keyword evidence="6" id="KW-0548">Nucleotidyltransferase</keyword>
<dbReference type="GO" id="GO:0003676">
    <property type="term" value="F:nucleic acid binding"/>
    <property type="evidence" value="ECO:0007669"/>
    <property type="project" value="InterPro"/>
</dbReference>
<evidence type="ECO:0000256" key="3">
    <source>
        <dbReference type="ARBA" id="ARBA00012417"/>
    </source>
</evidence>
<evidence type="ECO:0000313" key="13">
    <source>
        <dbReference type="Proteomes" id="UP000076476"/>
    </source>
</evidence>
<sequence length="1112" mass="125754">MPFVHLQVKSAYSLLASAAGLDKLVRYAKKTGQTALALTDHHVMYGAISFYKICKEHGIKPIFGLTATVIIKNEPYPFVLLAKNNSGYRNLLKLSSLLQTKFPKGLPLSFFKQYSRDLFVITPGRQGLIEQLLINGQIAEAGKAVEFFQSMLDPNSFYISVQNHGLPEEQQLNEKIAELRETIKVPIVATNDVLYVEKDDAFAHRCLLAIKDGTTVEEQDAAFASEYYLKSPAEMINNFANFPDSIENTVRIASECHVEIELGKTKLPKYPFSGGLSSDDFLEQLCFEGLRKKVTSPSDEYVKRLSYELSVIKKMNFSDYFLIVWDFMKYAHEKGIVTGPGRGSAAGSLVAYVLDITNVDPIRYNLLFERFLNPERVSMPDIDIDFPDTRRDEMIEYVARKYGKGHVAQIITFGTFAAKAAIRDVAKALGASNKEVDVLAKHIPSKLGITLREAFEQSAAFRNILHSMEKGKEIFETALKLEGLPRHVSTHAAGVVLSDYPLTEVIPIQNGHHNIYLTQYSMDFLEEIGLLKIDFLGLRNLTLIEDIKRLIERYEGTKLSVHFTNYDDEKTFSLLSEGNTTGVFQFESEGMRKVLQKLKPTNLEDLVAVNALYRPGPMENIPVYIERKHGRMPVEYLHKDLQPILEKTYGVIVYQEQIMEIAAKMAGFSLGEADLLRRAVGKKIKTILDENRNRFIIGSLKKGYDEKTANKVYDLIVKFANYGFNRSHAVAYSMIAYQLAYLKAHYPLYFMAALMSSIGGNQEKLAQYVREASEMGITILPPSIHKSGFSFLVENGSIRFGLASIKNVGIAAMKEIAKERKKKPFEDLFDFCIRMSSKAVNRRTIEALIFSGAMDDFGQDRATLLASIDVALEHAELFKMDEKEQIVFPLDDLAAIKPKYVEVEPFTIEEKLKFEKETLGFYLSSHPIQPYDSVLKQLGAVRLMDLSQWIEKKVHVGAYVTNVKAIRTKSGQAMAFLNISDQSGDVEAVLFPNEYAKFSGKIKKGNVYLLTGKPEIRNEHVQYIIQDVKDISEFKRQRALFLKIADEASEKQKLLEIKKVLQDYPGSIPVFIYHERKKKAVKLPETFGVQPSEQCLNRLRALLGERNVALRE</sequence>
<dbReference type="SUPFAM" id="SSF89550">
    <property type="entry name" value="PHP domain-like"/>
    <property type="match status" value="1"/>
</dbReference>
<dbReference type="PANTHER" id="PTHR32294">
    <property type="entry name" value="DNA POLYMERASE III SUBUNIT ALPHA"/>
    <property type="match status" value="1"/>
</dbReference>
<proteinExistence type="inferred from homology"/>
<dbReference type="InterPro" id="IPR004013">
    <property type="entry name" value="PHP_dom"/>
</dbReference>
<evidence type="ECO:0000256" key="1">
    <source>
        <dbReference type="ARBA" id="ARBA00004496"/>
    </source>
</evidence>
<dbReference type="OrthoDB" id="9803237at2"/>
<dbReference type="Gene3D" id="1.10.150.870">
    <property type="match status" value="1"/>
</dbReference>
<dbReference type="InterPro" id="IPR029460">
    <property type="entry name" value="DNAPol_HHH"/>
</dbReference>
<keyword evidence="8" id="KW-0239">DNA-directed DNA polymerase</keyword>
<evidence type="ECO:0000259" key="11">
    <source>
        <dbReference type="SMART" id="SM00481"/>
    </source>
</evidence>
<dbReference type="Pfam" id="PF02811">
    <property type="entry name" value="PHP"/>
    <property type="match status" value="1"/>
</dbReference>
<dbReference type="AlphaFoldDB" id="A0A165YJ94"/>
<evidence type="ECO:0000256" key="10">
    <source>
        <dbReference type="ARBA" id="ARBA00049244"/>
    </source>
</evidence>
<dbReference type="InterPro" id="IPR003141">
    <property type="entry name" value="Pol/His_phosphatase_N"/>
</dbReference>
<keyword evidence="13" id="KW-1185">Reference proteome</keyword>
<dbReference type="SMART" id="SM00481">
    <property type="entry name" value="POLIIIAc"/>
    <property type="match status" value="1"/>
</dbReference>
<comment type="subcellular location">
    <subcellularLocation>
        <location evidence="1">Cytoplasm</location>
    </subcellularLocation>
</comment>
<dbReference type="CDD" id="cd04485">
    <property type="entry name" value="DnaE_OBF"/>
    <property type="match status" value="1"/>
</dbReference>
<evidence type="ECO:0000256" key="6">
    <source>
        <dbReference type="ARBA" id="ARBA00022695"/>
    </source>
</evidence>
<comment type="function">
    <text evidence="9">DNA polymerase III is a complex, multichain enzyme responsible for most of the replicative synthesis in bacteria. This DNA polymerase also exhibits 3' to 5' exonuclease activity. The alpha chain is the DNA polymerase.</text>
</comment>
<dbReference type="InterPro" id="IPR011708">
    <property type="entry name" value="DNA_pol3_alpha_NTPase_dom"/>
</dbReference>
<dbReference type="InterPro" id="IPR012340">
    <property type="entry name" value="NA-bd_OB-fold"/>
</dbReference>
<keyword evidence="7" id="KW-0235">DNA replication</keyword>
<dbReference type="InterPro" id="IPR004805">
    <property type="entry name" value="DnaE2/DnaE/PolC"/>
</dbReference>
<gene>
    <name evidence="12" type="primary">dnaE</name>
    <name evidence="12" type="ORF">AZI98_06165</name>
</gene>
<dbReference type="GO" id="GO:0005737">
    <property type="term" value="C:cytoplasm"/>
    <property type="evidence" value="ECO:0007669"/>
    <property type="project" value="UniProtKB-SubCell"/>
</dbReference>
<feature type="domain" description="Polymerase/histidinol phosphatase N-terminal" evidence="11">
    <location>
        <begin position="4"/>
        <end position="71"/>
    </location>
</feature>
<reference evidence="12 13" key="1">
    <citation type="submission" date="2016-04" db="EMBL/GenBank/DDBJ databases">
        <title>Draft genome sequence of Aeribacillus pallidus 8m3 from petroleum reservoir.</title>
        <authorList>
            <person name="Poltaraus A.B."/>
            <person name="Nazina T.N."/>
            <person name="Tourova T.P."/>
            <person name="Malakho S.M."/>
            <person name="Korshunova A.V."/>
            <person name="Sokolova D.S."/>
        </authorList>
    </citation>
    <scope>NUCLEOTIDE SEQUENCE [LARGE SCALE GENOMIC DNA]</scope>
    <source>
        <strain evidence="12 13">8m3</strain>
    </source>
</reference>
<dbReference type="GO" id="GO:0006260">
    <property type="term" value="P:DNA replication"/>
    <property type="evidence" value="ECO:0007669"/>
    <property type="project" value="UniProtKB-KW"/>
</dbReference>
<dbReference type="NCBIfam" id="NF004226">
    <property type="entry name" value="PRK05673.1"/>
    <property type="match status" value="1"/>
</dbReference>
<dbReference type="PANTHER" id="PTHR32294:SF0">
    <property type="entry name" value="DNA POLYMERASE III SUBUNIT ALPHA"/>
    <property type="match status" value="1"/>
</dbReference>
<dbReference type="SUPFAM" id="SSF50249">
    <property type="entry name" value="Nucleic acid-binding proteins"/>
    <property type="match status" value="1"/>
</dbReference>
<comment type="caution">
    <text evidence="12">The sequence shown here is derived from an EMBL/GenBank/DDBJ whole genome shotgun (WGS) entry which is preliminary data.</text>
</comment>
<keyword evidence="5" id="KW-0808">Transferase</keyword>
<dbReference type="Pfam" id="PF17657">
    <property type="entry name" value="DNA_pol3_finger"/>
    <property type="match status" value="1"/>
</dbReference>
<dbReference type="EC" id="2.7.7.7" evidence="3"/>
<evidence type="ECO:0000256" key="4">
    <source>
        <dbReference type="ARBA" id="ARBA00019114"/>
    </source>
</evidence>
<dbReference type="GO" id="GO:0008408">
    <property type="term" value="F:3'-5' exonuclease activity"/>
    <property type="evidence" value="ECO:0007669"/>
    <property type="project" value="InterPro"/>
</dbReference>
<dbReference type="InterPro" id="IPR004365">
    <property type="entry name" value="NA-bd_OB_tRNA"/>
</dbReference>
<dbReference type="Gene3D" id="1.10.10.1600">
    <property type="entry name" value="Bacterial DNA polymerase III alpha subunit, thumb domain"/>
    <property type="match status" value="1"/>
</dbReference>
<dbReference type="GO" id="GO:0003887">
    <property type="term" value="F:DNA-directed DNA polymerase activity"/>
    <property type="evidence" value="ECO:0007669"/>
    <property type="project" value="UniProtKB-KW"/>
</dbReference>
<dbReference type="Gene3D" id="3.20.20.140">
    <property type="entry name" value="Metal-dependent hydrolases"/>
    <property type="match status" value="1"/>
</dbReference>
<dbReference type="STRING" id="33936.AZI98_06165"/>
<dbReference type="Pfam" id="PF01336">
    <property type="entry name" value="tRNA_anti-codon"/>
    <property type="match status" value="1"/>
</dbReference>
<dbReference type="Pfam" id="PF07733">
    <property type="entry name" value="DNA_pol3_alpha"/>
    <property type="match status" value="1"/>
</dbReference>
<dbReference type="RefSeq" id="WP_063387393.1">
    <property type="nucleotide sequence ID" value="NZ_LWBR01000013.1"/>
</dbReference>
<evidence type="ECO:0000256" key="9">
    <source>
        <dbReference type="ARBA" id="ARBA00025611"/>
    </source>
</evidence>
<protein>
    <recommendedName>
        <fullName evidence="4">DNA polymerase III subunit alpha</fullName>
        <ecNumber evidence="3">2.7.7.7</ecNumber>
    </recommendedName>
</protein>
<dbReference type="InterPro" id="IPR048472">
    <property type="entry name" value="DNA_pol_IIIA_C"/>
</dbReference>
<comment type="catalytic activity">
    <reaction evidence="10">
        <text>DNA(n) + a 2'-deoxyribonucleoside 5'-triphosphate = DNA(n+1) + diphosphate</text>
        <dbReference type="Rhea" id="RHEA:22508"/>
        <dbReference type="Rhea" id="RHEA-COMP:17339"/>
        <dbReference type="Rhea" id="RHEA-COMP:17340"/>
        <dbReference type="ChEBI" id="CHEBI:33019"/>
        <dbReference type="ChEBI" id="CHEBI:61560"/>
        <dbReference type="ChEBI" id="CHEBI:173112"/>
        <dbReference type="EC" id="2.7.7.7"/>
    </reaction>
</comment>
<evidence type="ECO:0000313" key="12">
    <source>
        <dbReference type="EMBL" id="KZN97139.1"/>
    </source>
</evidence>
<dbReference type="InterPro" id="IPR040982">
    <property type="entry name" value="DNA_pol3_finger"/>
</dbReference>
<organism evidence="12 13">
    <name type="scientific">Aeribacillus pallidus</name>
    <dbReference type="NCBI Taxonomy" id="33936"/>
    <lineage>
        <taxon>Bacteria</taxon>
        <taxon>Bacillati</taxon>
        <taxon>Bacillota</taxon>
        <taxon>Bacilli</taxon>
        <taxon>Bacillales</taxon>
        <taxon>Bacillaceae</taxon>
        <taxon>Aeribacillus</taxon>
    </lineage>
</organism>
<dbReference type="InterPro" id="IPR016195">
    <property type="entry name" value="Pol/histidinol_Pase-like"/>
</dbReference>
<accession>A0A165YJ94</accession>
<comment type="similarity">
    <text evidence="2">Belongs to the DNA polymerase type-C family. DnaE subfamily.</text>
</comment>
<evidence type="ECO:0000256" key="7">
    <source>
        <dbReference type="ARBA" id="ARBA00022705"/>
    </source>
</evidence>